<name>A0ABY4RVE1_9BACL</name>
<dbReference type="Pfam" id="PF13692">
    <property type="entry name" value="Glyco_trans_1_4"/>
    <property type="match status" value="1"/>
</dbReference>
<keyword evidence="3 7" id="KW-0328">Glycosyltransferase</keyword>
<evidence type="ECO:0000313" key="7">
    <source>
        <dbReference type="EMBL" id="UQZ86626.1"/>
    </source>
</evidence>
<reference evidence="7" key="2">
    <citation type="journal article" date="2021" name="J Anim Sci Technol">
        <title>Complete genome sequence of Paenibacillus konkukensis sp. nov. SK3146 as a potential probiotic strain.</title>
        <authorList>
            <person name="Jung H.I."/>
            <person name="Park S."/>
            <person name="Niu K.M."/>
            <person name="Lee S.W."/>
            <person name="Kothari D."/>
            <person name="Yi K.J."/>
            <person name="Kim S.K."/>
        </authorList>
    </citation>
    <scope>NUCLEOTIDE SEQUENCE</scope>
    <source>
        <strain evidence="7">SK3146</strain>
    </source>
</reference>
<accession>A0ABY4RVE1</accession>
<dbReference type="PANTHER" id="PTHR43179">
    <property type="entry name" value="RHAMNOSYLTRANSFERASE WBBL"/>
    <property type="match status" value="1"/>
</dbReference>
<comment type="pathway">
    <text evidence="1">Cell wall biogenesis; cell wall polysaccharide biosynthesis.</text>
</comment>
<comment type="similarity">
    <text evidence="2">Belongs to the glycosyltransferase 2 family.</text>
</comment>
<evidence type="ECO:0000256" key="5">
    <source>
        <dbReference type="SAM" id="MobiDB-lite"/>
    </source>
</evidence>
<dbReference type="PANTHER" id="PTHR43179:SF12">
    <property type="entry name" value="GALACTOFURANOSYLTRANSFERASE GLFT2"/>
    <property type="match status" value="1"/>
</dbReference>
<dbReference type="Gene3D" id="3.40.50.11010">
    <property type="match status" value="1"/>
</dbReference>
<dbReference type="Pfam" id="PF00535">
    <property type="entry name" value="Glycos_transf_2"/>
    <property type="match status" value="1"/>
</dbReference>
<dbReference type="Proteomes" id="UP001057134">
    <property type="component" value="Chromosome"/>
</dbReference>
<feature type="region of interest" description="Disordered" evidence="5">
    <location>
        <begin position="1"/>
        <end position="35"/>
    </location>
</feature>
<dbReference type="RefSeq" id="WP_249862146.1">
    <property type="nucleotide sequence ID" value="NZ_CP027059.1"/>
</dbReference>
<dbReference type="Gene3D" id="3.90.550.10">
    <property type="entry name" value="Spore Coat Polysaccharide Biosynthesis Protein SpsA, Chain A"/>
    <property type="match status" value="1"/>
</dbReference>
<evidence type="ECO:0000313" key="8">
    <source>
        <dbReference type="Proteomes" id="UP001057134"/>
    </source>
</evidence>
<dbReference type="CDD" id="cd04186">
    <property type="entry name" value="GT_2_like_c"/>
    <property type="match status" value="1"/>
</dbReference>
<dbReference type="SUPFAM" id="SSF53448">
    <property type="entry name" value="Nucleotide-diphospho-sugar transferases"/>
    <property type="match status" value="1"/>
</dbReference>
<dbReference type="InterPro" id="IPR001173">
    <property type="entry name" value="Glyco_trans_2-like"/>
</dbReference>
<gene>
    <name evidence="7" type="primary">tuaH_2</name>
    <name evidence="7" type="ORF">SK3146_05919</name>
</gene>
<evidence type="ECO:0000256" key="3">
    <source>
        <dbReference type="ARBA" id="ARBA00022676"/>
    </source>
</evidence>
<evidence type="ECO:0000256" key="2">
    <source>
        <dbReference type="ARBA" id="ARBA00006739"/>
    </source>
</evidence>
<evidence type="ECO:0000259" key="6">
    <source>
        <dbReference type="Pfam" id="PF00535"/>
    </source>
</evidence>
<evidence type="ECO:0000256" key="4">
    <source>
        <dbReference type="ARBA" id="ARBA00022679"/>
    </source>
</evidence>
<feature type="domain" description="Glycosyltransferase 2-like" evidence="6">
    <location>
        <begin position="421"/>
        <end position="589"/>
    </location>
</feature>
<dbReference type="Gene3D" id="3.40.50.2000">
    <property type="entry name" value="Glycogen Phosphorylase B"/>
    <property type="match status" value="1"/>
</dbReference>
<dbReference type="InterPro" id="IPR029044">
    <property type="entry name" value="Nucleotide-diphossugar_trans"/>
</dbReference>
<dbReference type="EC" id="2.4.-.-" evidence="7"/>
<sequence>MNQDQNGRPAIVQSVMHEDRPLSQKQTEAGESLARNDEHSGKVYDVLRFPVIDWNFRWQRPQQLSVQFARQGHRVFYFSTVMRALEQEDASFEDISRAVTIQRLDEQIWRVQLCSRHPLNLYRDKIEDPADLRYLRWSIEYLRQLFQMNDTVSIIDLPFWAPLAFSLESNKVIYDCMDDHAGFSSNSSEMLLAEEQLTRDADMVVTSSQRLFDYAARLNRSTTLIRNAVDYRHFSRAPELPAPEVAGLAGPVIGYYGAIADWFDIHLIAYLASRNRDWTFVLIGHTFGCDVSVVQHLDNVILTGEKPYHELPRYVHRFDVCLIPFLVNNLTLATNPVKMYEYLAAGKPVVSVKLPELETAGGLVYTAETPEQFEQAVVQALSENQRTHVAGRKQFAQANTWDTRYKELDKAIHRLFYPRVSIVIVSYNQWSYTKQCLESLFQNTDYPNLEVIVVDNNSNDETRSALSRMTHPLLKIIHSRDNKGFAGGNGLGCNASTGEYIVLLNNDTIVPPGWLPRLIQPLRDRPDLGMVAPMSNHVGNDQMLDHFVGDRIHGADPHWLADFYYFYKGRIRYTDLLGFFCVAMKREVYETVGELDCGYEIGMFEDDDYCVRVRQAGYRLAIIEDAFVYHHGSISFKKMESERYAALWNKNKQYFEQKWGLTWVPPKPPATPFHEIFEPAAIAEKVRQSGKKSILLLGDGQWRVIKRRWQYMAEALIEDDSYLVITYADTYHDKPLVGTRKVGPSFYLTNRIDLFRETMFDLIVYCGYTNPAGLSWTSRFHAVDGTSYHGQDPGMTLRLPDSFVYCEDNMAKLMRQITALLSETL</sequence>
<dbReference type="SUPFAM" id="SSF53756">
    <property type="entry name" value="UDP-Glycosyltransferase/glycogen phosphorylase"/>
    <property type="match status" value="1"/>
</dbReference>
<dbReference type="EMBL" id="CP027059">
    <property type="protein sequence ID" value="UQZ86626.1"/>
    <property type="molecule type" value="Genomic_DNA"/>
</dbReference>
<keyword evidence="8" id="KW-1185">Reference proteome</keyword>
<evidence type="ECO:0000256" key="1">
    <source>
        <dbReference type="ARBA" id="ARBA00004776"/>
    </source>
</evidence>
<dbReference type="GO" id="GO:0016757">
    <property type="term" value="F:glycosyltransferase activity"/>
    <property type="evidence" value="ECO:0007669"/>
    <property type="project" value="UniProtKB-KW"/>
</dbReference>
<keyword evidence="4 7" id="KW-0808">Transferase</keyword>
<organism evidence="7 8">
    <name type="scientific">Paenibacillus konkukensis</name>
    <dbReference type="NCBI Taxonomy" id="2020716"/>
    <lineage>
        <taxon>Bacteria</taxon>
        <taxon>Bacillati</taxon>
        <taxon>Bacillota</taxon>
        <taxon>Bacilli</taxon>
        <taxon>Bacillales</taxon>
        <taxon>Paenibacillaceae</taxon>
        <taxon>Paenibacillus</taxon>
    </lineage>
</organism>
<proteinExistence type="inferred from homology"/>
<reference evidence="7" key="1">
    <citation type="submission" date="2018-02" db="EMBL/GenBank/DDBJ databases">
        <authorList>
            <person name="Kim S.-K."/>
            <person name="Jung H.-I."/>
            <person name="Lee S.-W."/>
        </authorList>
    </citation>
    <scope>NUCLEOTIDE SEQUENCE</scope>
    <source>
        <strain evidence="7">SK3146</strain>
    </source>
</reference>
<protein>
    <submittedName>
        <fullName evidence="7">Teichuronic acid biosynthesis glycosyltransferase TuaH</fullName>
        <ecNumber evidence="7">2.4.-.-</ecNumber>
    </submittedName>
</protein>